<dbReference type="EMBL" id="JACIFV010000001">
    <property type="protein sequence ID" value="MBB4190469.1"/>
    <property type="molecule type" value="Genomic_DNA"/>
</dbReference>
<organism evidence="2 3">
    <name type="scientific">Rhizobium aethiopicum</name>
    <dbReference type="NCBI Taxonomy" id="1138170"/>
    <lineage>
        <taxon>Bacteria</taxon>
        <taxon>Pseudomonadati</taxon>
        <taxon>Pseudomonadota</taxon>
        <taxon>Alphaproteobacteria</taxon>
        <taxon>Hyphomicrobiales</taxon>
        <taxon>Rhizobiaceae</taxon>
        <taxon>Rhizobium/Agrobacterium group</taxon>
        <taxon>Rhizobium</taxon>
    </lineage>
</organism>
<sequence length="306" mass="33833">MVNPTGEMTGPAGEPSELPGKTNQLQKDLSSDGYIIIRELLSPDQVERLRLVIKQHLKSEGRYQYGGKFQLHAMYVAEEIAKFLSSDVILNRLKEITRPLDVVLTGECDMMINTTSSWHNDVPHHPACIDGAIFADESFRVYKIAFYLQDQDEHSPATLKVRPRSHLKGLVESMPEKGLGIGAGDAIIFDVRIEHAGQMPTLVDRSLRKFFERIGPRLRLDSQKAFTLTRSALRRIAGTPDRMALFMTFGPSDSCTHSYAEEGCNRHSGVRGTLSAEVLKQLAANNISPPIIGKPVAPQQVSGPGT</sequence>
<accession>A0A7W6MD41</accession>
<dbReference type="SUPFAM" id="SSF51197">
    <property type="entry name" value="Clavaminate synthase-like"/>
    <property type="match status" value="1"/>
</dbReference>
<evidence type="ECO:0008006" key="4">
    <source>
        <dbReference type="Google" id="ProtNLM"/>
    </source>
</evidence>
<comment type="caution">
    <text evidence="2">The sequence shown here is derived from an EMBL/GenBank/DDBJ whole genome shotgun (WGS) entry which is preliminary data.</text>
</comment>
<dbReference type="AlphaFoldDB" id="A0A7W6MD41"/>
<evidence type="ECO:0000313" key="2">
    <source>
        <dbReference type="EMBL" id="MBB4190469.1"/>
    </source>
</evidence>
<evidence type="ECO:0000313" key="3">
    <source>
        <dbReference type="Proteomes" id="UP000524492"/>
    </source>
</evidence>
<keyword evidence="3" id="KW-1185">Reference proteome</keyword>
<dbReference type="Gene3D" id="2.60.120.620">
    <property type="entry name" value="q2cbj1_9rhob like domain"/>
    <property type="match status" value="1"/>
</dbReference>
<name>A0A7W6MD41_9HYPH</name>
<gene>
    <name evidence="2" type="ORF">GGD53_000585</name>
</gene>
<protein>
    <recommendedName>
        <fullName evidence="4">Phytanoyl-CoA dioxygenase (PhyH)</fullName>
    </recommendedName>
</protein>
<feature type="region of interest" description="Disordered" evidence="1">
    <location>
        <begin position="1"/>
        <end position="23"/>
    </location>
</feature>
<reference evidence="2 3" key="1">
    <citation type="submission" date="2020-08" db="EMBL/GenBank/DDBJ databases">
        <title>Genomic Encyclopedia of Type Strains, Phase IV (KMG-V): Genome sequencing to study the core and pangenomes of soil and plant-associated prokaryotes.</title>
        <authorList>
            <person name="Whitman W."/>
        </authorList>
    </citation>
    <scope>NUCLEOTIDE SEQUENCE [LARGE SCALE GENOMIC DNA]</scope>
    <source>
        <strain evidence="2 3">SEMIA 4074</strain>
    </source>
</reference>
<dbReference type="Proteomes" id="UP000524492">
    <property type="component" value="Unassembled WGS sequence"/>
</dbReference>
<evidence type="ECO:0000256" key="1">
    <source>
        <dbReference type="SAM" id="MobiDB-lite"/>
    </source>
</evidence>
<proteinExistence type="predicted"/>
<dbReference type="RefSeq" id="WP_246717687.1">
    <property type="nucleotide sequence ID" value="NZ_JACIFV010000001.1"/>
</dbReference>